<reference evidence="2 3" key="2">
    <citation type="submission" date="2018-11" db="EMBL/GenBank/DDBJ databases">
        <authorList>
            <consortium name="Pathogen Informatics"/>
        </authorList>
    </citation>
    <scope>NUCLEOTIDE SEQUENCE [LARGE SCALE GENOMIC DNA]</scope>
</reference>
<dbReference type="EMBL" id="UYWY01022325">
    <property type="protein sequence ID" value="VDM45891.1"/>
    <property type="molecule type" value="Genomic_DNA"/>
</dbReference>
<dbReference type="WBParaSite" id="TCNE_0001457001-mRNA-1">
    <property type="protein sequence ID" value="TCNE_0001457001-mRNA-1"/>
    <property type="gene ID" value="TCNE_0001457001"/>
</dbReference>
<sequence>MSETYRDPWQDYKSILESLKKKFLKKPNYAQALAEFNNLALRFQDEECEHYAAMCNYQMAKIYEGMGDWSLQYSRLLKAARLFRQAELKTHDMCAPGCSDSLNHMQDCYNKASKLILDHNGVWLAGLHSTELAITLCLLNKPELALKYFVRGARLLEVELNSRMAALKKLAECQSRLGMYSDALITIDELWTTHMKSAPDPKFGPGRELLKDCEIACVLLLVKTKCTDMSARHRLLLGMYVDEMANDQPGQEHCQSEKSSPTSKTRTEFPPKDSALNREQFIRVYDFINAARIGNVRIARKSFAHMEEFLDELCLKLAADILSTVVHKGQI</sequence>
<dbReference type="PANTHER" id="PTHR16797:SF4">
    <property type="entry name" value="40-KDA HUNTINGTIN-ASSOCIATED PROTEIN"/>
    <property type="match status" value="1"/>
</dbReference>
<dbReference type="SUPFAM" id="SSF48452">
    <property type="entry name" value="TPR-like"/>
    <property type="match status" value="1"/>
</dbReference>
<evidence type="ECO:0000313" key="4">
    <source>
        <dbReference type="WBParaSite" id="TCNE_0001457001-mRNA-1"/>
    </source>
</evidence>
<gene>
    <name evidence="2" type="ORF">TCNE_LOCUS14570</name>
</gene>
<reference evidence="4" key="1">
    <citation type="submission" date="2016-06" db="UniProtKB">
        <authorList>
            <consortium name="WormBaseParasite"/>
        </authorList>
    </citation>
    <scope>IDENTIFICATION</scope>
</reference>
<dbReference type="InterPro" id="IPR039494">
    <property type="entry name" value="F8A"/>
</dbReference>
<dbReference type="Gene3D" id="1.25.40.10">
    <property type="entry name" value="Tetratricopeptide repeat domain"/>
    <property type="match status" value="1"/>
</dbReference>
<feature type="region of interest" description="Disordered" evidence="1">
    <location>
        <begin position="247"/>
        <end position="271"/>
    </location>
</feature>
<accession>A0A183V1F0</accession>
<dbReference type="Proteomes" id="UP000050794">
    <property type="component" value="Unassembled WGS sequence"/>
</dbReference>
<name>A0A183V1F0_TOXCA</name>
<dbReference type="AlphaFoldDB" id="A0A183V1F0"/>
<organism evidence="3 4">
    <name type="scientific">Toxocara canis</name>
    <name type="common">Canine roundworm</name>
    <dbReference type="NCBI Taxonomy" id="6265"/>
    <lineage>
        <taxon>Eukaryota</taxon>
        <taxon>Metazoa</taxon>
        <taxon>Ecdysozoa</taxon>
        <taxon>Nematoda</taxon>
        <taxon>Chromadorea</taxon>
        <taxon>Rhabditida</taxon>
        <taxon>Spirurina</taxon>
        <taxon>Ascaridomorpha</taxon>
        <taxon>Ascaridoidea</taxon>
        <taxon>Toxocaridae</taxon>
        <taxon>Toxocara</taxon>
    </lineage>
</organism>
<dbReference type="GO" id="GO:0099518">
    <property type="term" value="P:vesicle cytoskeletal trafficking"/>
    <property type="evidence" value="ECO:0007669"/>
    <property type="project" value="TreeGrafter"/>
</dbReference>
<keyword evidence="3" id="KW-1185">Reference proteome</keyword>
<dbReference type="PANTHER" id="PTHR16797">
    <property type="entry name" value="FACTOR VIII-ASSOCIATED GENE 1"/>
    <property type="match status" value="1"/>
</dbReference>
<evidence type="ECO:0000313" key="3">
    <source>
        <dbReference type="Proteomes" id="UP000050794"/>
    </source>
</evidence>
<dbReference type="InterPro" id="IPR011990">
    <property type="entry name" value="TPR-like_helical_dom_sf"/>
</dbReference>
<evidence type="ECO:0000256" key="1">
    <source>
        <dbReference type="SAM" id="MobiDB-lite"/>
    </source>
</evidence>
<evidence type="ECO:0000313" key="2">
    <source>
        <dbReference type="EMBL" id="VDM45891.1"/>
    </source>
</evidence>
<protein>
    <submittedName>
        <fullName evidence="4">Factor VIII intron 22 protein</fullName>
    </submittedName>
</protein>
<dbReference type="GO" id="GO:0005769">
    <property type="term" value="C:early endosome"/>
    <property type="evidence" value="ECO:0007669"/>
    <property type="project" value="TreeGrafter"/>
</dbReference>
<proteinExistence type="predicted"/>